<accession>A0AA86MWD6</accession>
<feature type="compositionally biased region" description="Basic and acidic residues" evidence="1">
    <location>
        <begin position="147"/>
        <end position="158"/>
    </location>
</feature>
<keyword evidence="2" id="KW-0812">Transmembrane</keyword>
<name>A0AA86MWD6_9BACT</name>
<evidence type="ECO:0000256" key="2">
    <source>
        <dbReference type="SAM" id="Phobius"/>
    </source>
</evidence>
<proteinExistence type="predicted"/>
<evidence type="ECO:0000313" key="4">
    <source>
        <dbReference type="Proteomes" id="UP001179121"/>
    </source>
</evidence>
<evidence type="ECO:0000256" key="1">
    <source>
        <dbReference type="SAM" id="MobiDB-lite"/>
    </source>
</evidence>
<evidence type="ECO:0000313" key="3">
    <source>
        <dbReference type="EMBL" id="CAI4030115.1"/>
    </source>
</evidence>
<keyword evidence="2" id="KW-0472">Membrane</keyword>
<keyword evidence="2" id="KW-1133">Transmembrane helix</keyword>
<dbReference type="Proteomes" id="UP001179121">
    <property type="component" value="Chromosome"/>
</dbReference>
<feature type="compositionally biased region" description="Pro residues" evidence="1">
    <location>
        <begin position="253"/>
        <end position="273"/>
    </location>
</feature>
<organism evidence="3 4">
    <name type="scientific">Nitrospira tepida</name>
    <dbReference type="NCBI Taxonomy" id="2973512"/>
    <lineage>
        <taxon>Bacteria</taxon>
        <taxon>Pseudomonadati</taxon>
        <taxon>Nitrospirota</taxon>
        <taxon>Nitrospiria</taxon>
        <taxon>Nitrospirales</taxon>
        <taxon>Nitrospiraceae</taxon>
        <taxon>Nitrospira</taxon>
    </lineage>
</organism>
<dbReference type="EMBL" id="OX365700">
    <property type="protein sequence ID" value="CAI4030115.1"/>
    <property type="molecule type" value="Genomic_DNA"/>
</dbReference>
<keyword evidence="4" id="KW-1185">Reference proteome</keyword>
<feature type="region of interest" description="Disordered" evidence="1">
    <location>
        <begin position="134"/>
        <end position="158"/>
    </location>
</feature>
<reference evidence="3" key="1">
    <citation type="submission" date="2022-10" db="EMBL/GenBank/DDBJ databases">
        <authorList>
            <person name="Koch H."/>
        </authorList>
    </citation>
    <scope>NUCLEOTIDE SEQUENCE</scope>
    <source>
        <strain evidence="3">DNF</strain>
    </source>
</reference>
<protein>
    <submittedName>
        <fullName evidence="3">Uncharacterized protein</fullName>
    </submittedName>
</protein>
<dbReference type="AlphaFoldDB" id="A0AA86MWD6"/>
<dbReference type="KEGG" id="nti:DNFV4_00539"/>
<sequence length="292" mass="31241">MPQRSHEHAPYRCLASRTRTLQVPVLALRWVAPPGIAGRWPRQTQPTPGQRPRRRLVAMQQAPEFPPHPVLGLHRVLVSPMPPDAAIASGQPAVFPPNGPKGRSNQRGPKLAVALTGLAALALACALMMARTDPSPTAEMPIRGKRRQVDADLGHDPFNRALVHPRDRIQRLDQGRGRAEVLLDLLAQTCDRLFEVIQRRQELADQKPMMPPKAPGQAARNAGSLARSLLLASSASVSGSVVPCTSASSIARPEPPGYPWRPTPASPPPPPAPSQAAASRGHAPGSGPRDTA</sequence>
<feature type="region of interest" description="Disordered" evidence="1">
    <location>
        <begin position="88"/>
        <end position="108"/>
    </location>
</feature>
<gene>
    <name evidence="3" type="ORF">DNFV4_00539</name>
</gene>
<feature type="transmembrane region" description="Helical" evidence="2">
    <location>
        <begin position="111"/>
        <end position="130"/>
    </location>
</feature>
<feature type="region of interest" description="Disordered" evidence="1">
    <location>
        <begin position="243"/>
        <end position="292"/>
    </location>
</feature>